<accession>A0A0D0DA95</accession>
<dbReference type="HOGENOM" id="CLU_3125536_0_0_1"/>
<protein>
    <submittedName>
        <fullName evidence="1">Uncharacterized protein</fullName>
    </submittedName>
</protein>
<reference evidence="2" key="2">
    <citation type="submission" date="2015-01" db="EMBL/GenBank/DDBJ databases">
        <title>Evolutionary Origins and Diversification of the Mycorrhizal Mutualists.</title>
        <authorList>
            <consortium name="DOE Joint Genome Institute"/>
            <consortium name="Mycorrhizal Genomics Consortium"/>
            <person name="Kohler A."/>
            <person name="Kuo A."/>
            <person name="Nagy L.G."/>
            <person name="Floudas D."/>
            <person name="Copeland A."/>
            <person name="Barry K.W."/>
            <person name="Cichocki N."/>
            <person name="Veneault-Fourrey C."/>
            <person name="LaButti K."/>
            <person name="Lindquist E.A."/>
            <person name="Lipzen A."/>
            <person name="Lundell T."/>
            <person name="Morin E."/>
            <person name="Murat C."/>
            <person name="Riley R."/>
            <person name="Ohm R."/>
            <person name="Sun H."/>
            <person name="Tunlid A."/>
            <person name="Henrissat B."/>
            <person name="Grigoriev I.V."/>
            <person name="Hibbett D.S."/>
            <person name="Martin F."/>
        </authorList>
    </citation>
    <scope>NUCLEOTIDE SEQUENCE [LARGE SCALE GENOMIC DNA]</scope>
    <source>
        <strain evidence="2">Ve08.2h10</strain>
    </source>
</reference>
<proteinExistence type="predicted"/>
<gene>
    <name evidence="1" type="ORF">PAXRUDRAFT_20188</name>
</gene>
<organism evidence="1 2">
    <name type="scientific">Paxillus rubicundulus Ve08.2h10</name>
    <dbReference type="NCBI Taxonomy" id="930991"/>
    <lineage>
        <taxon>Eukaryota</taxon>
        <taxon>Fungi</taxon>
        <taxon>Dikarya</taxon>
        <taxon>Basidiomycota</taxon>
        <taxon>Agaricomycotina</taxon>
        <taxon>Agaricomycetes</taxon>
        <taxon>Agaricomycetidae</taxon>
        <taxon>Boletales</taxon>
        <taxon>Paxilineae</taxon>
        <taxon>Paxillaceae</taxon>
        <taxon>Paxillus</taxon>
    </lineage>
</organism>
<name>A0A0D0DA95_9AGAM</name>
<dbReference type="EMBL" id="KN829143">
    <property type="protein sequence ID" value="KIK74125.1"/>
    <property type="molecule type" value="Genomic_DNA"/>
</dbReference>
<evidence type="ECO:0000313" key="1">
    <source>
        <dbReference type="EMBL" id="KIK74125.1"/>
    </source>
</evidence>
<dbReference type="InParanoid" id="A0A0D0DA95"/>
<dbReference type="AlphaFoldDB" id="A0A0D0DA95"/>
<sequence>MHRAQVSHGYEWISWEWDRDEVEGGQIDGDIGKTAFLQHFPEMTEMEQHL</sequence>
<reference evidence="1 2" key="1">
    <citation type="submission" date="2014-04" db="EMBL/GenBank/DDBJ databases">
        <authorList>
            <consortium name="DOE Joint Genome Institute"/>
            <person name="Kuo A."/>
            <person name="Kohler A."/>
            <person name="Jargeat P."/>
            <person name="Nagy L.G."/>
            <person name="Floudas D."/>
            <person name="Copeland A."/>
            <person name="Barry K.W."/>
            <person name="Cichocki N."/>
            <person name="Veneault-Fourrey C."/>
            <person name="LaButti K."/>
            <person name="Lindquist E.A."/>
            <person name="Lipzen A."/>
            <person name="Lundell T."/>
            <person name="Morin E."/>
            <person name="Murat C."/>
            <person name="Sun H."/>
            <person name="Tunlid A."/>
            <person name="Henrissat B."/>
            <person name="Grigoriev I.V."/>
            <person name="Hibbett D.S."/>
            <person name="Martin F."/>
            <person name="Nordberg H.P."/>
            <person name="Cantor M.N."/>
            <person name="Hua S.X."/>
        </authorList>
    </citation>
    <scope>NUCLEOTIDE SEQUENCE [LARGE SCALE GENOMIC DNA]</scope>
    <source>
        <strain evidence="1 2">Ve08.2h10</strain>
    </source>
</reference>
<dbReference type="Proteomes" id="UP000054538">
    <property type="component" value="Unassembled WGS sequence"/>
</dbReference>
<evidence type="ECO:0000313" key="2">
    <source>
        <dbReference type="Proteomes" id="UP000054538"/>
    </source>
</evidence>
<keyword evidence="2" id="KW-1185">Reference proteome</keyword>